<dbReference type="CDD" id="cd00190">
    <property type="entry name" value="Tryp_SPc"/>
    <property type="match status" value="1"/>
</dbReference>
<reference evidence="10" key="1">
    <citation type="submission" date="2023-07" db="EMBL/GenBank/DDBJ databases">
        <title>Chromosome-level genome assembly of Artemia franciscana.</title>
        <authorList>
            <person name="Jo E."/>
        </authorList>
    </citation>
    <scope>NUCLEOTIDE SEQUENCE</scope>
    <source>
        <tissue evidence="10">Whole body</tissue>
    </source>
</reference>
<dbReference type="EC" id="3.4.21.10" evidence="3"/>
<keyword evidence="7" id="KW-0720">Serine protease</keyword>
<comment type="caution">
    <text evidence="10">The sequence shown here is derived from an EMBL/GenBank/DDBJ whole genome shotgun (WGS) entry which is preliminary data.</text>
</comment>
<dbReference type="InterPro" id="IPR018114">
    <property type="entry name" value="TRYPSIN_HIS"/>
</dbReference>
<gene>
    <name evidence="10" type="ORF">QYM36_000320</name>
</gene>
<keyword evidence="7" id="KW-0378">Hydrolase</keyword>
<keyword evidence="8" id="KW-0732">Signal</keyword>
<dbReference type="InterPro" id="IPR009003">
    <property type="entry name" value="Peptidase_S1_PA"/>
</dbReference>
<dbReference type="Pfam" id="PF00089">
    <property type="entry name" value="Trypsin"/>
    <property type="match status" value="1"/>
</dbReference>
<feature type="chain" id="PRO_5041689381" description="Acrosin" evidence="8">
    <location>
        <begin position="28"/>
        <end position="273"/>
    </location>
</feature>
<dbReference type="PRINTS" id="PR00722">
    <property type="entry name" value="CHYMOTRYPSIN"/>
</dbReference>
<feature type="signal peptide" evidence="8">
    <location>
        <begin position="1"/>
        <end position="27"/>
    </location>
</feature>
<dbReference type="PROSITE" id="PS00135">
    <property type="entry name" value="TRYPSIN_SER"/>
    <property type="match status" value="1"/>
</dbReference>
<dbReference type="InterPro" id="IPR033116">
    <property type="entry name" value="TRYPSIN_SER"/>
</dbReference>
<evidence type="ECO:0000313" key="10">
    <source>
        <dbReference type="EMBL" id="KAK2725792.1"/>
    </source>
</evidence>
<dbReference type="InterPro" id="IPR043504">
    <property type="entry name" value="Peptidase_S1_PA_chymotrypsin"/>
</dbReference>
<feature type="domain" description="Peptidase S1" evidence="9">
    <location>
        <begin position="34"/>
        <end position="268"/>
    </location>
</feature>
<dbReference type="SUPFAM" id="SSF50494">
    <property type="entry name" value="Trypsin-like serine proteases"/>
    <property type="match status" value="1"/>
</dbReference>
<evidence type="ECO:0000256" key="7">
    <source>
        <dbReference type="RuleBase" id="RU363034"/>
    </source>
</evidence>
<evidence type="ECO:0000256" key="3">
    <source>
        <dbReference type="ARBA" id="ARBA00012050"/>
    </source>
</evidence>
<keyword evidence="7" id="KW-0645">Protease</keyword>
<comment type="subcellular location">
    <subcellularLocation>
        <location evidence="2">Secreted</location>
    </subcellularLocation>
</comment>
<dbReference type="AlphaFoldDB" id="A0AA88IS31"/>
<dbReference type="EMBL" id="JAVRJZ010000002">
    <property type="protein sequence ID" value="KAK2725792.1"/>
    <property type="molecule type" value="Genomic_DNA"/>
</dbReference>
<feature type="non-terminal residue" evidence="10">
    <location>
        <position position="273"/>
    </location>
</feature>
<evidence type="ECO:0000256" key="4">
    <source>
        <dbReference type="ARBA" id="ARBA00017161"/>
    </source>
</evidence>
<evidence type="ECO:0000256" key="2">
    <source>
        <dbReference type="ARBA" id="ARBA00004613"/>
    </source>
</evidence>
<proteinExistence type="predicted"/>
<dbReference type="PROSITE" id="PS50240">
    <property type="entry name" value="TRYPSIN_DOM"/>
    <property type="match status" value="1"/>
</dbReference>
<dbReference type="GO" id="GO:0016485">
    <property type="term" value="P:protein processing"/>
    <property type="evidence" value="ECO:0007669"/>
    <property type="project" value="UniProtKB-ARBA"/>
</dbReference>
<organism evidence="10 11">
    <name type="scientific">Artemia franciscana</name>
    <name type="common">Brine shrimp</name>
    <name type="synonym">Artemia sanfranciscana</name>
    <dbReference type="NCBI Taxonomy" id="6661"/>
    <lineage>
        <taxon>Eukaryota</taxon>
        <taxon>Metazoa</taxon>
        <taxon>Ecdysozoa</taxon>
        <taxon>Arthropoda</taxon>
        <taxon>Crustacea</taxon>
        <taxon>Branchiopoda</taxon>
        <taxon>Anostraca</taxon>
        <taxon>Artemiidae</taxon>
        <taxon>Artemia</taxon>
    </lineage>
</organism>
<dbReference type="SMART" id="SM00020">
    <property type="entry name" value="Tryp_SPc"/>
    <property type="match status" value="1"/>
</dbReference>
<dbReference type="InterPro" id="IPR001314">
    <property type="entry name" value="Peptidase_S1A"/>
</dbReference>
<dbReference type="PANTHER" id="PTHR24252">
    <property type="entry name" value="ACROSIN-RELATED"/>
    <property type="match status" value="1"/>
</dbReference>
<dbReference type="Gene3D" id="2.40.10.10">
    <property type="entry name" value="Trypsin-like serine proteases"/>
    <property type="match status" value="1"/>
</dbReference>
<keyword evidence="6" id="KW-1015">Disulfide bond</keyword>
<dbReference type="GO" id="GO:0005576">
    <property type="term" value="C:extracellular region"/>
    <property type="evidence" value="ECO:0007669"/>
    <property type="project" value="UniProtKB-SubCell"/>
</dbReference>
<keyword evidence="11" id="KW-1185">Reference proteome</keyword>
<evidence type="ECO:0000256" key="6">
    <source>
        <dbReference type="ARBA" id="ARBA00023157"/>
    </source>
</evidence>
<evidence type="ECO:0000256" key="8">
    <source>
        <dbReference type="SAM" id="SignalP"/>
    </source>
</evidence>
<dbReference type="PANTHER" id="PTHR24252:SF8">
    <property type="entry name" value="ACROSIN"/>
    <property type="match status" value="1"/>
</dbReference>
<name>A0AA88IS31_ARTSF</name>
<dbReference type="InterPro" id="IPR001254">
    <property type="entry name" value="Trypsin_dom"/>
</dbReference>
<evidence type="ECO:0000256" key="5">
    <source>
        <dbReference type="ARBA" id="ARBA00022525"/>
    </source>
</evidence>
<dbReference type="GO" id="GO:0004252">
    <property type="term" value="F:serine-type endopeptidase activity"/>
    <property type="evidence" value="ECO:0007669"/>
    <property type="project" value="InterPro"/>
</dbReference>
<sequence>KGVLMTMQLKSLIILIVCLLWPLFADCIPLQEKIVGGVEAAQGEFPFLVSIQSIYDGTPSHFCGGTLVNETWILTAAHCAKGHDPSDLQIVGGELDLLNHSSHEQIRLGKRIVINFDYELNEFMYDIAMIEVAEPFEFNDQIVSAELSSQGQDTSRDEILTVIGWGALEEEGPLSNKLQKVEVPAWDDQDCIDAYYTIFYDVDPTMICAGLEEGGKDACQGDSGGPLLNNQMQVVGITSWGFGCARPNLPGVYTEISHYRDWIDKVLATGYGY</sequence>
<comment type="catalytic activity">
    <reaction evidence="1">
        <text>Preferential cleavage: Arg-|-Xaa, Lys-|-Xaa.</text>
        <dbReference type="EC" id="3.4.21.10"/>
    </reaction>
</comment>
<evidence type="ECO:0000313" key="11">
    <source>
        <dbReference type="Proteomes" id="UP001187531"/>
    </source>
</evidence>
<evidence type="ECO:0000256" key="1">
    <source>
        <dbReference type="ARBA" id="ARBA00001656"/>
    </source>
</evidence>
<accession>A0AA88IS31</accession>
<dbReference type="Proteomes" id="UP001187531">
    <property type="component" value="Unassembled WGS sequence"/>
</dbReference>
<evidence type="ECO:0000259" key="9">
    <source>
        <dbReference type="PROSITE" id="PS50240"/>
    </source>
</evidence>
<keyword evidence="5" id="KW-0964">Secreted</keyword>
<protein>
    <recommendedName>
        <fullName evidence="4">Acrosin</fullName>
        <ecNumber evidence="3">3.4.21.10</ecNumber>
    </recommendedName>
</protein>
<dbReference type="FunFam" id="2.40.10.10:FF:000047">
    <property type="entry name" value="Trypsin eta"/>
    <property type="match status" value="1"/>
</dbReference>
<dbReference type="PROSITE" id="PS00134">
    <property type="entry name" value="TRYPSIN_HIS"/>
    <property type="match status" value="1"/>
</dbReference>